<keyword evidence="2" id="KW-0689">Ribosomal protein</keyword>
<evidence type="ECO:0000256" key="3">
    <source>
        <dbReference type="ARBA" id="ARBA00023274"/>
    </source>
</evidence>
<evidence type="ECO:0000313" key="4">
    <source>
        <dbReference type="EMBL" id="EEG23618.1"/>
    </source>
</evidence>
<dbReference type="eggNOG" id="COG0256">
    <property type="taxonomic scope" value="Bacteria"/>
</dbReference>
<keyword evidence="3" id="KW-0687">Ribonucleoprotein</keyword>
<name>C0DWE2_EIKCO</name>
<accession>C0DWE2</accession>
<evidence type="ECO:0000256" key="1">
    <source>
        <dbReference type="ARBA" id="ARBA00007116"/>
    </source>
</evidence>
<proteinExistence type="inferred from homology"/>
<reference evidence="4 5" key="1">
    <citation type="submission" date="2009-01" db="EMBL/GenBank/DDBJ databases">
        <authorList>
            <person name="Fulton L."/>
            <person name="Clifton S."/>
            <person name="Chinwalla A.T."/>
            <person name="Mitreva M."/>
            <person name="Sodergren E."/>
            <person name="Weinstock G."/>
            <person name="Clifton S."/>
            <person name="Dooling D.J."/>
            <person name="Fulton B."/>
            <person name="Minx P."/>
            <person name="Pepin K.H."/>
            <person name="Johnson M."/>
            <person name="Bhonagiri V."/>
            <person name="Nash W.E."/>
            <person name="Mardis E.R."/>
            <person name="Wilson R.K."/>
        </authorList>
    </citation>
    <scope>NUCLEOTIDE SEQUENCE [LARGE SCALE GENOMIC DNA]</scope>
    <source>
        <strain evidence="4 5">ATCC 23834</strain>
    </source>
</reference>
<evidence type="ECO:0000256" key="2">
    <source>
        <dbReference type="ARBA" id="ARBA00022980"/>
    </source>
</evidence>
<dbReference type="GO" id="GO:1990904">
    <property type="term" value="C:ribonucleoprotein complex"/>
    <property type="evidence" value="ECO:0007669"/>
    <property type="project" value="UniProtKB-KW"/>
</dbReference>
<dbReference type="HOGENOM" id="CLU_098841_3_1_4"/>
<organism evidence="4 5">
    <name type="scientific">Eikenella corrodens ATCC 23834</name>
    <dbReference type="NCBI Taxonomy" id="546274"/>
    <lineage>
        <taxon>Bacteria</taxon>
        <taxon>Pseudomonadati</taxon>
        <taxon>Pseudomonadota</taxon>
        <taxon>Betaproteobacteria</taxon>
        <taxon>Neisseriales</taxon>
        <taxon>Neisseriaceae</taxon>
        <taxon>Eikenella</taxon>
    </lineage>
</organism>
<dbReference type="InterPro" id="IPR005484">
    <property type="entry name" value="Ribosomal_uL18_bac/plant/anim"/>
</dbReference>
<dbReference type="GO" id="GO:0005840">
    <property type="term" value="C:ribosome"/>
    <property type="evidence" value="ECO:0007669"/>
    <property type="project" value="UniProtKB-KW"/>
</dbReference>
<dbReference type="GO" id="GO:0003735">
    <property type="term" value="F:structural constituent of ribosome"/>
    <property type="evidence" value="ECO:0007669"/>
    <property type="project" value="InterPro"/>
</dbReference>
<dbReference type="EMBL" id="ACEA01000034">
    <property type="protein sequence ID" value="EEG23618.1"/>
    <property type="molecule type" value="Genomic_DNA"/>
</dbReference>
<gene>
    <name evidence="4" type="ORF">EIKCOROL_01693</name>
</gene>
<dbReference type="GO" id="GO:0006412">
    <property type="term" value="P:translation"/>
    <property type="evidence" value="ECO:0007669"/>
    <property type="project" value="InterPro"/>
</dbReference>
<dbReference type="CDD" id="cd00432">
    <property type="entry name" value="Ribosomal_L18_L5e"/>
    <property type="match status" value="1"/>
</dbReference>
<dbReference type="Proteomes" id="UP000005837">
    <property type="component" value="Unassembled WGS sequence"/>
</dbReference>
<sequence>MGKRIAEKAKALGIERVAFDRSGFQYHGRVKALAEAARENGLNF</sequence>
<dbReference type="Pfam" id="PF00861">
    <property type="entry name" value="Ribosomal_L18p"/>
    <property type="match status" value="1"/>
</dbReference>
<comment type="similarity">
    <text evidence="1">Belongs to the universal ribosomal protein uL18 family.</text>
</comment>
<dbReference type="SUPFAM" id="SSF53137">
    <property type="entry name" value="Translational machinery components"/>
    <property type="match status" value="1"/>
</dbReference>
<dbReference type="AlphaFoldDB" id="C0DWE2"/>
<comment type="caution">
    <text evidence="4">The sequence shown here is derived from an EMBL/GenBank/DDBJ whole genome shotgun (WGS) entry which is preliminary data.</text>
</comment>
<protein>
    <submittedName>
        <fullName evidence="4">Putative ribosomal L18p/L5e family protein</fullName>
    </submittedName>
</protein>
<evidence type="ECO:0000313" key="5">
    <source>
        <dbReference type="Proteomes" id="UP000005837"/>
    </source>
</evidence>
<dbReference type="InterPro" id="IPR057268">
    <property type="entry name" value="Ribosomal_L18"/>
</dbReference>
<dbReference type="Gene3D" id="3.30.420.100">
    <property type="match status" value="1"/>
</dbReference>